<comment type="caution">
    <text evidence="6">The sequence shown here is derived from an EMBL/GenBank/DDBJ whole genome shotgun (WGS) entry which is preliminary data.</text>
</comment>
<dbReference type="Proteomes" id="UP000587586">
    <property type="component" value="Unassembled WGS sequence"/>
</dbReference>
<dbReference type="GO" id="GO:0046872">
    <property type="term" value="F:metal ion binding"/>
    <property type="evidence" value="ECO:0007669"/>
    <property type="project" value="UniProtKB-KW"/>
</dbReference>
<proteinExistence type="inferred from homology"/>
<dbReference type="PROSITE" id="PS00550">
    <property type="entry name" value="HEMERYTHRINS"/>
    <property type="match status" value="1"/>
</dbReference>
<dbReference type="Pfam" id="PF01814">
    <property type="entry name" value="Hemerythrin"/>
    <property type="match status" value="1"/>
</dbReference>
<feature type="domain" description="Hemerythrin-like" evidence="5">
    <location>
        <begin position="14"/>
        <end position="125"/>
    </location>
</feature>
<evidence type="ECO:0000313" key="7">
    <source>
        <dbReference type="Proteomes" id="UP000587586"/>
    </source>
</evidence>
<organism evidence="6 7">
    <name type="scientific">Geomonas limicola</name>
    <dbReference type="NCBI Taxonomy" id="2740186"/>
    <lineage>
        <taxon>Bacteria</taxon>
        <taxon>Pseudomonadati</taxon>
        <taxon>Thermodesulfobacteriota</taxon>
        <taxon>Desulfuromonadia</taxon>
        <taxon>Geobacterales</taxon>
        <taxon>Geobacteraceae</taxon>
        <taxon>Geomonas</taxon>
    </lineage>
</organism>
<keyword evidence="2" id="KW-0813">Transport</keyword>
<dbReference type="AlphaFoldDB" id="A0A6V8NEV9"/>
<evidence type="ECO:0000256" key="2">
    <source>
        <dbReference type="ARBA" id="ARBA00022621"/>
    </source>
</evidence>
<sequence length="134" mass="15584">MIEWQDSLSVGVLEIDIQHKLLFERFNSFLQACQSEAEHDKVHRLFWFLEAYAVTHFTEEEKLMQASGFPDLPIHRKQHLEFAAEVARVKEQLRSEGPTAPLVNGLTTFISDWLVRHISQMDRAIGRHLQRSAT</sequence>
<dbReference type="NCBIfam" id="TIGR02481">
    <property type="entry name" value="hemeryth_dom"/>
    <property type="match status" value="1"/>
</dbReference>
<dbReference type="InterPro" id="IPR016131">
    <property type="entry name" value="Haemerythrin_Fe_BS"/>
</dbReference>
<dbReference type="SUPFAM" id="SSF47188">
    <property type="entry name" value="Hemerythrin-like"/>
    <property type="match status" value="1"/>
</dbReference>
<dbReference type="PANTHER" id="PTHR37164:SF1">
    <property type="entry name" value="BACTERIOHEMERYTHRIN"/>
    <property type="match status" value="1"/>
</dbReference>
<dbReference type="GO" id="GO:0005344">
    <property type="term" value="F:oxygen carrier activity"/>
    <property type="evidence" value="ECO:0007669"/>
    <property type="project" value="UniProtKB-KW"/>
</dbReference>
<keyword evidence="7" id="KW-1185">Reference proteome</keyword>
<accession>A0A6V8NEV9</accession>
<dbReference type="PANTHER" id="PTHR37164">
    <property type="entry name" value="BACTERIOHEMERYTHRIN"/>
    <property type="match status" value="1"/>
</dbReference>
<evidence type="ECO:0000256" key="1">
    <source>
        <dbReference type="ARBA" id="ARBA00010587"/>
    </source>
</evidence>
<dbReference type="InterPro" id="IPR012827">
    <property type="entry name" value="Hemerythrin_metal-bd"/>
</dbReference>
<dbReference type="InterPro" id="IPR050669">
    <property type="entry name" value="Hemerythrin"/>
</dbReference>
<evidence type="ECO:0000256" key="3">
    <source>
        <dbReference type="ARBA" id="ARBA00022723"/>
    </source>
</evidence>
<dbReference type="EMBL" id="BLXZ01000009">
    <property type="protein sequence ID" value="GFO70344.1"/>
    <property type="molecule type" value="Genomic_DNA"/>
</dbReference>
<comment type="similarity">
    <text evidence="1">Belongs to the hemerythrin family.</text>
</comment>
<dbReference type="Gene3D" id="1.20.120.50">
    <property type="entry name" value="Hemerythrin-like"/>
    <property type="match status" value="1"/>
</dbReference>
<gene>
    <name evidence="6" type="ORF">GMLC_39230</name>
</gene>
<dbReference type="InterPro" id="IPR012312">
    <property type="entry name" value="Hemerythrin-like"/>
</dbReference>
<dbReference type="InterPro" id="IPR035938">
    <property type="entry name" value="Hemerythrin-like_sf"/>
</dbReference>
<keyword evidence="2" id="KW-0561">Oxygen transport</keyword>
<evidence type="ECO:0000259" key="5">
    <source>
        <dbReference type="Pfam" id="PF01814"/>
    </source>
</evidence>
<keyword evidence="4" id="KW-0408">Iron</keyword>
<reference evidence="7" key="1">
    <citation type="submission" date="2020-06" db="EMBL/GenBank/DDBJ databases">
        <title>Draft genomic sequecing of Geomonas sp. Red745.</title>
        <authorList>
            <person name="Itoh H."/>
            <person name="Xu Z.X."/>
            <person name="Ushijima N."/>
            <person name="Masuda Y."/>
            <person name="Shiratori Y."/>
            <person name="Senoo K."/>
        </authorList>
    </citation>
    <scope>NUCLEOTIDE SEQUENCE [LARGE SCALE GENOMIC DNA]</scope>
    <source>
        <strain evidence="7">Red745</strain>
    </source>
</reference>
<evidence type="ECO:0000313" key="6">
    <source>
        <dbReference type="EMBL" id="GFO70344.1"/>
    </source>
</evidence>
<protein>
    <submittedName>
        <fullName evidence="6">Hemerythrin</fullName>
    </submittedName>
</protein>
<dbReference type="NCBIfam" id="NF033749">
    <property type="entry name" value="bact_hemeryth"/>
    <property type="match status" value="1"/>
</dbReference>
<keyword evidence="3" id="KW-0479">Metal-binding</keyword>
<name>A0A6V8NEV9_9BACT</name>
<dbReference type="CDD" id="cd12107">
    <property type="entry name" value="Hemerythrin"/>
    <property type="match status" value="1"/>
</dbReference>
<evidence type="ECO:0000256" key="4">
    <source>
        <dbReference type="ARBA" id="ARBA00023004"/>
    </source>
</evidence>